<evidence type="ECO:0000313" key="2">
    <source>
        <dbReference type="EMBL" id="MDQ0176592.1"/>
    </source>
</evidence>
<proteinExistence type="predicted"/>
<dbReference type="EMBL" id="JAUSTT010000014">
    <property type="protein sequence ID" value="MDQ0176592.1"/>
    <property type="molecule type" value="Genomic_DNA"/>
</dbReference>
<sequence length="101" mass="11226">MVFIPQLSVIIVPILATIAYGFGFCTVLVILAGIIRSFGVTWIQMDIGPGISVPTEWSMVFALVVGGIIGSIAYFSWKYLKVYLAFVSKQYRSILPVNRYE</sequence>
<comment type="caution">
    <text evidence="2">The sequence shown here is derived from an EMBL/GenBank/DDBJ whole genome shotgun (WGS) entry which is preliminary data.</text>
</comment>
<reference evidence="2 3" key="1">
    <citation type="submission" date="2023-07" db="EMBL/GenBank/DDBJ databases">
        <title>Genomic Encyclopedia of Type Strains, Phase IV (KMG-IV): sequencing the most valuable type-strain genomes for metagenomic binning, comparative biology and taxonomic classification.</title>
        <authorList>
            <person name="Goeker M."/>
        </authorList>
    </citation>
    <scope>NUCLEOTIDE SEQUENCE [LARGE SCALE GENOMIC DNA]</scope>
    <source>
        <strain evidence="2 3">DSM 23837</strain>
    </source>
</reference>
<evidence type="ECO:0000256" key="1">
    <source>
        <dbReference type="SAM" id="Phobius"/>
    </source>
</evidence>
<protein>
    <submittedName>
        <fullName evidence="2">Uncharacterized protein</fullName>
    </submittedName>
</protein>
<evidence type="ECO:0000313" key="3">
    <source>
        <dbReference type="Proteomes" id="UP001223586"/>
    </source>
</evidence>
<accession>A0ABT9WTP5</accession>
<dbReference type="Proteomes" id="UP001223586">
    <property type="component" value="Unassembled WGS sequence"/>
</dbReference>
<organism evidence="2 3">
    <name type="scientific">Bacillus chungangensis</name>
    <dbReference type="NCBI Taxonomy" id="587633"/>
    <lineage>
        <taxon>Bacteria</taxon>
        <taxon>Bacillati</taxon>
        <taxon>Bacillota</taxon>
        <taxon>Bacilli</taxon>
        <taxon>Bacillales</taxon>
        <taxon>Bacillaceae</taxon>
        <taxon>Bacillus</taxon>
    </lineage>
</organism>
<feature type="transmembrane region" description="Helical" evidence="1">
    <location>
        <begin position="7"/>
        <end position="37"/>
    </location>
</feature>
<name>A0ABT9WTP5_9BACI</name>
<keyword evidence="1" id="KW-1133">Transmembrane helix</keyword>
<keyword evidence="3" id="KW-1185">Reference proteome</keyword>
<gene>
    <name evidence="2" type="ORF">J2S08_002450</name>
</gene>
<feature type="transmembrane region" description="Helical" evidence="1">
    <location>
        <begin position="57"/>
        <end position="77"/>
    </location>
</feature>
<dbReference type="RefSeq" id="WP_307230062.1">
    <property type="nucleotide sequence ID" value="NZ_JAUSTT010000014.1"/>
</dbReference>
<keyword evidence="1" id="KW-0812">Transmembrane</keyword>
<keyword evidence="1" id="KW-0472">Membrane</keyword>